<keyword evidence="5 8" id="KW-0812">Transmembrane</keyword>
<evidence type="ECO:0000313" key="11">
    <source>
        <dbReference type="Proteomes" id="UP000252107"/>
    </source>
</evidence>
<dbReference type="NCBIfam" id="TIGR02532">
    <property type="entry name" value="IV_pilin_GFxxxE"/>
    <property type="match status" value="1"/>
</dbReference>
<evidence type="ECO:0000256" key="5">
    <source>
        <dbReference type="ARBA" id="ARBA00022692"/>
    </source>
</evidence>
<evidence type="ECO:0000259" key="9">
    <source>
        <dbReference type="Pfam" id="PF12019"/>
    </source>
</evidence>
<dbReference type="GO" id="GO:0015628">
    <property type="term" value="P:protein secretion by the type II secretion system"/>
    <property type="evidence" value="ECO:0007669"/>
    <property type="project" value="InterPro"/>
</dbReference>
<dbReference type="SUPFAM" id="SSF54523">
    <property type="entry name" value="Pili subunits"/>
    <property type="match status" value="1"/>
</dbReference>
<dbReference type="PROSITE" id="PS00409">
    <property type="entry name" value="PROKAR_NTER_METHYL"/>
    <property type="match status" value="1"/>
</dbReference>
<organism evidence="10 11">
    <name type="scientific">Nostoc minutum NIES-26</name>
    <dbReference type="NCBI Taxonomy" id="1844469"/>
    <lineage>
        <taxon>Bacteria</taxon>
        <taxon>Bacillati</taxon>
        <taxon>Cyanobacteriota</taxon>
        <taxon>Cyanophyceae</taxon>
        <taxon>Nostocales</taxon>
        <taxon>Nostocaceae</taxon>
        <taxon>Nostoc</taxon>
    </lineage>
</organism>
<comment type="caution">
    <text evidence="10">The sequence shown here is derived from an EMBL/GenBank/DDBJ whole genome shotgun (WGS) entry which is preliminary data.</text>
</comment>
<evidence type="ECO:0000256" key="8">
    <source>
        <dbReference type="SAM" id="Phobius"/>
    </source>
</evidence>
<dbReference type="Gene3D" id="3.30.700.10">
    <property type="entry name" value="Glycoprotein, Type 4 Pilin"/>
    <property type="match status" value="1"/>
</dbReference>
<dbReference type="InterPro" id="IPR012902">
    <property type="entry name" value="N_methyl_site"/>
</dbReference>
<dbReference type="AlphaFoldDB" id="A0A367R3G8"/>
<keyword evidence="2" id="KW-1003">Cell membrane</keyword>
<evidence type="ECO:0000256" key="3">
    <source>
        <dbReference type="ARBA" id="ARBA00022481"/>
    </source>
</evidence>
<evidence type="ECO:0000313" key="10">
    <source>
        <dbReference type="EMBL" id="RCJ30054.1"/>
    </source>
</evidence>
<dbReference type="Pfam" id="PF12019">
    <property type="entry name" value="GspH"/>
    <property type="match status" value="1"/>
</dbReference>
<dbReference type="GO" id="GO:0005886">
    <property type="term" value="C:plasma membrane"/>
    <property type="evidence" value="ECO:0007669"/>
    <property type="project" value="UniProtKB-SubCell"/>
</dbReference>
<proteinExistence type="predicted"/>
<evidence type="ECO:0000256" key="1">
    <source>
        <dbReference type="ARBA" id="ARBA00004377"/>
    </source>
</evidence>
<dbReference type="Proteomes" id="UP000252107">
    <property type="component" value="Unassembled WGS sequence"/>
</dbReference>
<feature type="transmembrane region" description="Helical" evidence="8">
    <location>
        <begin position="21"/>
        <end position="45"/>
    </location>
</feature>
<keyword evidence="11" id="KW-1185">Reference proteome</keyword>
<protein>
    <submittedName>
        <fullName evidence="10">Prepilin-type N-terminal cleavage/methylation domain-containing protein</fullName>
    </submittedName>
</protein>
<gene>
    <name evidence="10" type="ORF">A6770_21420</name>
</gene>
<keyword evidence="3" id="KW-0488">Methylation</keyword>
<keyword evidence="4" id="KW-0997">Cell inner membrane</keyword>
<keyword evidence="6 8" id="KW-1133">Transmembrane helix</keyword>
<dbReference type="EMBL" id="LXQD01000277">
    <property type="protein sequence ID" value="RCJ30054.1"/>
    <property type="molecule type" value="Genomic_DNA"/>
</dbReference>
<dbReference type="InterPro" id="IPR045584">
    <property type="entry name" value="Pilin-like"/>
</dbReference>
<name>A0A367R3G8_9NOSO</name>
<keyword evidence="7 8" id="KW-0472">Membrane</keyword>
<reference evidence="10" key="1">
    <citation type="submission" date="2016-04" db="EMBL/GenBank/DDBJ databases">
        <authorList>
            <person name="Tabuchi Yagui T.R."/>
        </authorList>
    </citation>
    <scope>NUCLEOTIDE SEQUENCE [LARGE SCALE GENOMIC DNA]</scope>
    <source>
        <strain evidence="10">NIES-26</strain>
    </source>
</reference>
<accession>A0A367R3G8</accession>
<dbReference type="InterPro" id="IPR022346">
    <property type="entry name" value="T2SS_GspH"/>
</dbReference>
<feature type="domain" description="General secretion pathway GspH" evidence="9">
    <location>
        <begin position="57"/>
        <end position="161"/>
    </location>
</feature>
<dbReference type="GO" id="GO:0015627">
    <property type="term" value="C:type II protein secretion system complex"/>
    <property type="evidence" value="ECO:0007669"/>
    <property type="project" value="InterPro"/>
</dbReference>
<sequence length="183" mass="20889">MRFLLLFNTKKISKHDSSSGFTLVEMLVVVILIGVLAGLALPNWLAFVDVRRLINAQEEVHRAIRQSKSQAIKEKVTWHFSFREQNGILQWAVHPATVNPSVAKWNNLDSHVRLDPETTLQLSNGIRKIQFDYMGNTNVLRRITLSSKYGGKAKRCVYVSTLIGAMRTAKERNRANRDGDYCY</sequence>
<dbReference type="Pfam" id="PF07963">
    <property type="entry name" value="N_methyl"/>
    <property type="match status" value="1"/>
</dbReference>
<evidence type="ECO:0000256" key="6">
    <source>
        <dbReference type="ARBA" id="ARBA00022989"/>
    </source>
</evidence>
<evidence type="ECO:0000256" key="4">
    <source>
        <dbReference type="ARBA" id="ARBA00022519"/>
    </source>
</evidence>
<evidence type="ECO:0000256" key="7">
    <source>
        <dbReference type="ARBA" id="ARBA00023136"/>
    </source>
</evidence>
<comment type="subcellular location">
    <subcellularLocation>
        <location evidence="1">Cell inner membrane</location>
        <topology evidence="1">Single-pass membrane protein</topology>
    </subcellularLocation>
</comment>
<evidence type="ECO:0000256" key="2">
    <source>
        <dbReference type="ARBA" id="ARBA00022475"/>
    </source>
</evidence>